<protein>
    <submittedName>
        <fullName evidence="9">Uncharacterized protein</fullName>
    </submittedName>
</protein>
<evidence type="ECO:0000313" key="10">
    <source>
        <dbReference type="Proteomes" id="UP000193240"/>
    </source>
</evidence>
<dbReference type="PANTHER" id="PTHR13789">
    <property type="entry name" value="MONOOXYGENASE"/>
    <property type="match status" value="1"/>
</dbReference>
<sequence length="515" mass="57978">MLMFAFSTLRNEETNTINMPHALTSRDSTMEAKPLGSYEKTGIDVLIVGTGLAGLVAALECTRKGHNVRVLERNADINTAGDMYFMGLSATRFLKHWPELLAEYKKISLHNAWIETFKHSGEVVIAPLKVADRLRAAGLDPDTPPGEFQMRPLVYRMFVNAVEKLGVSVEFNRKIVDYTEDETKGKAYCSTEDGKTYEADVIIAADGVGSKSQKLVGGQVRAQPSGRAMWRAAFPIEELDKNPKVKEFFKMMPGNEPIVRTWLGPSTYALTLTREDVMVWIMNHDVTGTEKESWNNTIDKNEVLEGMDKMPGMEKIKWAPIFKELVEVTPPNTIVNFELLWRNPQPKWASPAARVIQIGDSAHSYLPASGNGATQAIEDAISIASCLQIGGKETVPQSVRVHLRFRFIRNSCAQKLGFSNAELLQDTDWDKVKLDPRRAAPKLPKWVWSHDPEAYAYENYHKAAESIKKGVDMADEDSYEPNYPKGYKYEPWNIEKIMEDMRAHKPCDLGSGDWE</sequence>
<evidence type="ECO:0000256" key="4">
    <source>
        <dbReference type="ARBA" id="ARBA00022827"/>
    </source>
</evidence>
<dbReference type="InterPro" id="IPR036188">
    <property type="entry name" value="FAD/NAD-bd_sf"/>
</dbReference>
<feature type="domain" description="FAD-binding" evidence="8">
    <location>
        <begin position="154"/>
        <end position="222"/>
    </location>
</feature>
<accession>A0A1Y2LTZ3</accession>
<dbReference type="PANTHER" id="PTHR13789:SF315">
    <property type="entry name" value="FAD-DEPENDENT MONOOXYGENASE MDPD"/>
    <property type="match status" value="1"/>
</dbReference>
<evidence type="ECO:0000313" key="9">
    <source>
        <dbReference type="EMBL" id="OSS47366.1"/>
    </source>
</evidence>
<dbReference type="OMA" id="ETFKHSG"/>
<dbReference type="InterPro" id="IPR002938">
    <property type="entry name" value="FAD-bd"/>
</dbReference>
<feature type="domain" description="FAD-dependent oxidoreductase 2 FAD-binding" evidence="7">
    <location>
        <begin position="44"/>
        <end position="76"/>
    </location>
</feature>
<dbReference type="GO" id="GO:0004497">
    <property type="term" value="F:monooxygenase activity"/>
    <property type="evidence" value="ECO:0007669"/>
    <property type="project" value="UniProtKB-KW"/>
</dbReference>
<dbReference type="SUPFAM" id="SSF51905">
    <property type="entry name" value="FAD/NAD(P)-binding domain"/>
    <property type="match status" value="1"/>
</dbReference>
<organism evidence="9 10">
    <name type="scientific">Epicoccum nigrum</name>
    <name type="common">Soil fungus</name>
    <name type="synonym">Epicoccum purpurascens</name>
    <dbReference type="NCBI Taxonomy" id="105696"/>
    <lineage>
        <taxon>Eukaryota</taxon>
        <taxon>Fungi</taxon>
        <taxon>Dikarya</taxon>
        <taxon>Ascomycota</taxon>
        <taxon>Pezizomycotina</taxon>
        <taxon>Dothideomycetes</taxon>
        <taxon>Pleosporomycetidae</taxon>
        <taxon>Pleosporales</taxon>
        <taxon>Pleosporineae</taxon>
        <taxon>Didymellaceae</taxon>
        <taxon>Epicoccum</taxon>
    </lineage>
</organism>
<name>A0A1Y2LTZ3_EPING</name>
<dbReference type="Pfam" id="PF01494">
    <property type="entry name" value="FAD_binding_3"/>
    <property type="match status" value="1"/>
</dbReference>
<dbReference type="FunFam" id="3.50.50.60:FF:000270">
    <property type="entry name" value="FAD/NAD(P)-binding domain-containing protein"/>
    <property type="match status" value="1"/>
</dbReference>
<keyword evidence="3" id="KW-0285">Flavoprotein</keyword>
<evidence type="ECO:0000256" key="6">
    <source>
        <dbReference type="ARBA" id="ARBA00023033"/>
    </source>
</evidence>
<keyword evidence="4" id="KW-0274">FAD</keyword>
<gene>
    <name evidence="9" type="ORF">B5807_07534</name>
</gene>
<keyword evidence="10" id="KW-1185">Reference proteome</keyword>
<dbReference type="Gene3D" id="3.50.50.60">
    <property type="entry name" value="FAD/NAD(P)-binding domain"/>
    <property type="match status" value="1"/>
</dbReference>
<evidence type="ECO:0000256" key="5">
    <source>
        <dbReference type="ARBA" id="ARBA00023002"/>
    </source>
</evidence>
<evidence type="ECO:0000256" key="3">
    <source>
        <dbReference type="ARBA" id="ARBA00022630"/>
    </source>
</evidence>
<evidence type="ECO:0000256" key="1">
    <source>
        <dbReference type="ARBA" id="ARBA00001974"/>
    </source>
</evidence>
<dbReference type="InParanoid" id="A0A1Y2LTZ3"/>
<dbReference type="InterPro" id="IPR003953">
    <property type="entry name" value="FAD-dep_OxRdtase_2_FAD-bd"/>
</dbReference>
<reference evidence="9 10" key="1">
    <citation type="journal article" date="2017" name="Genome Announc.">
        <title>Genome sequence of the saprophytic ascomycete Epicoccum nigrum ICMP 19927 strain isolated from New Zealand.</title>
        <authorList>
            <person name="Fokin M."/>
            <person name="Fleetwood D."/>
            <person name="Weir B.S."/>
            <person name="Villas-Boas S.G."/>
        </authorList>
    </citation>
    <scope>NUCLEOTIDE SEQUENCE [LARGE SCALE GENOMIC DNA]</scope>
    <source>
        <strain evidence="9 10">ICMP 19927</strain>
    </source>
</reference>
<keyword evidence="5" id="KW-0560">Oxidoreductase</keyword>
<comment type="cofactor">
    <cofactor evidence="1">
        <name>FAD</name>
        <dbReference type="ChEBI" id="CHEBI:57692"/>
    </cofactor>
</comment>
<evidence type="ECO:0000259" key="8">
    <source>
        <dbReference type="Pfam" id="PF01494"/>
    </source>
</evidence>
<dbReference type="EMBL" id="KZ107848">
    <property type="protein sequence ID" value="OSS47366.1"/>
    <property type="molecule type" value="Genomic_DNA"/>
</dbReference>
<evidence type="ECO:0000259" key="7">
    <source>
        <dbReference type="Pfam" id="PF00890"/>
    </source>
</evidence>
<dbReference type="STRING" id="105696.A0A1Y2LTZ3"/>
<dbReference type="AlphaFoldDB" id="A0A1Y2LTZ3"/>
<dbReference type="Pfam" id="PF00890">
    <property type="entry name" value="FAD_binding_2"/>
    <property type="match status" value="1"/>
</dbReference>
<dbReference type="Proteomes" id="UP000193240">
    <property type="component" value="Unassembled WGS sequence"/>
</dbReference>
<comment type="similarity">
    <text evidence="2">Belongs to the paxM FAD-dependent monooxygenase family.</text>
</comment>
<dbReference type="GO" id="GO:0071949">
    <property type="term" value="F:FAD binding"/>
    <property type="evidence" value="ECO:0007669"/>
    <property type="project" value="InterPro"/>
</dbReference>
<dbReference type="PRINTS" id="PR00420">
    <property type="entry name" value="RNGMNOXGNASE"/>
</dbReference>
<dbReference type="InterPro" id="IPR050493">
    <property type="entry name" value="FAD-dep_Monooxygenase_BioMet"/>
</dbReference>
<proteinExistence type="inferred from homology"/>
<keyword evidence="6" id="KW-0503">Monooxygenase</keyword>
<evidence type="ECO:0000256" key="2">
    <source>
        <dbReference type="ARBA" id="ARBA00007992"/>
    </source>
</evidence>